<evidence type="ECO:0000256" key="2">
    <source>
        <dbReference type="ARBA" id="ARBA00022679"/>
    </source>
</evidence>
<dbReference type="InterPro" id="IPR017583">
    <property type="entry name" value="Tagatose/fructose_Pkinase"/>
</dbReference>
<dbReference type="InterPro" id="IPR002173">
    <property type="entry name" value="Carboh/pur_kinase_PfkB_CS"/>
</dbReference>
<dbReference type="RefSeq" id="WP_079706481.1">
    <property type="nucleotide sequence ID" value="NZ_FUZO01000002.1"/>
</dbReference>
<evidence type="ECO:0000256" key="4">
    <source>
        <dbReference type="ARBA" id="ARBA00022777"/>
    </source>
</evidence>
<keyword evidence="2 6" id="KW-0808">Transferase</keyword>
<dbReference type="Gene3D" id="3.40.1190.20">
    <property type="match status" value="1"/>
</dbReference>
<dbReference type="EMBL" id="FUZO01000002">
    <property type="protein sequence ID" value="SKC67627.1"/>
    <property type="molecule type" value="Genomic_DNA"/>
</dbReference>
<comment type="caution">
    <text evidence="8">The sequence shown here is derived from an EMBL/GenBank/DDBJ whole genome shotgun (WGS) entry which is preliminary data.</text>
</comment>
<keyword evidence="9" id="KW-1185">Reference proteome</keyword>
<keyword evidence="5" id="KW-0067">ATP-binding</keyword>
<evidence type="ECO:0000259" key="7">
    <source>
        <dbReference type="Pfam" id="PF00294"/>
    </source>
</evidence>
<dbReference type="Proteomes" id="UP000190827">
    <property type="component" value="Unassembled WGS sequence"/>
</dbReference>
<dbReference type="NCBIfam" id="TIGR03168">
    <property type="entry name" value="1-PFK"/>
    <property type="match status" value="1"/>
</dbReference>
<evidence type="ECO:0000256" key="5">
    <source>
        <dbReference type="ARBA" id="ARBA00022840"/>
    </source>
</evidence>
<dbReference type="PROSITE" id="PS00584">
    <property type="entry name" value="PFKB_KINASES_2"/>
    <property type="match status" value="1"/>
</dbReference>
<evidence type="ECO:0000256" key="6">
    <source>
        <dbReference type="PIRNR" id="PIRNR000535"/>
    </source>
</evidence>
<evidence type="ECO:0000256" key="1">
    <source>
        <dbReference type="ARBA" id="ARBA00010688"/>
    </source>
</evidence>
<dbReference type="SUPFAM" id="SSF53613">
    <property type="entry name" value="Ribokinase-like"/>
    <property type="match status" value="1"/>
</dbReference>
<accession>A0ABY1LN71</accession>
<dbReference type="PANTHER" id="PTHR46566">
    <property type="entry name" value="1-PHOSPHOFRUCTOKINASE-RELATED"/>
    <property type="match status" value="1"/>
</dbReference>
<dbReference type="InterPro" id="IPR011611">
    <property type="entry name" value="PfkB_dom"/>
</dbReference>
<name>A0ABY1LN71_9MICO</name>
<dbReference type="PIRSF" id="PIRSF000535">
    <property type="entry name" value="1PFK/6PFK/LacC"/>
    <property type="match status" value="1"/>
</dbReference>
<keyword evidence="4" id="KW-0418">Kinase</keyword>
<evidence type="ECO:0000313" key="9">
    <source>
        <dbReference type="Proteomes" id="UP000190827"/>
    </source>
</evidence>
<organism evidence="8 9">
    <name type="scientific">Plantibacter cousiniae</name>
    <name type="common">nom. nud.</name>
    <dbReference type="NCBI Taxonomy" id="199709"/>
    <lineage>
        <taxon>Bacteria</taxon>
        <taxon>Bacillati</taxon>
        <taxon>Actinomycetota</taxon>
        <taxon>Actinomycetes</taxon>
        <taxon>Micrococcales</taxon>
        <taxon>Microbacteriaceae</taxon>
        <taxon>Plantibacter</taxon>
    </lineage>
</organism>
<dbReference type="InterPro" id="IPR029056">
    <property type="entry name" value="Ribokinase-like"/>
</dbReference>
<protein>
    <recommendedName>
        <fullName evidence="7">Carbohydrate kinase PfkB domain-containing protein</fullName>
    </recommendedName>
</protein>
<reference evidence="8 9" key="1">
    <citation type="submission" date="2017-02" db="EMBL/GenBank/DDBJ databases">
        <authorList>
            <person name="Varghese N."/>
            <person name="Submissions S."/>
        </authorList>
    </citation>
    <scope>NUCLEOTIDE SEQUENCE [LARGE SCALE GENOMIC DNA]</scope>
    <source>
        <strain evidence="8 9">VKM Ac-1787</strain>
    </source>
</reference>
<feature type="domain" description="Carbohydrate kinase PfkB" evidence="7">
    <location>
        <begin position="16"/>
        <end position="289"/>
    </location>
</feature>
<comment type="similarity">
    <text evidence="1">Belongs to the carbohydrate kinase PfkB family.</text>
</comment>
<gene>
    <name evidence="8" type="ORF">SAMN06295973_2722</name>
</gene>
<dbReference type="Pfam" id="PF00294">
    <property type="entry name" value="PfkB"/>
    <property type="match status" value="1"/>
</dbReference>
<evidence type="ECO:0000256" key="3">
    <source>
        <dbReference type="ARBA" id="ARBA00022741"/>
    </source>
</evidence>
<evidence type="ECO:0000313" key="8">
    <source>
        <dbReference type="EMBL" id="SKC67627.1"/>
    </source>
</evidence>
<keyword evidence="3" id="KW-0547">Nucleotide-binding</keyword>
<proteinExistence type="inferred from homology"/>
<dbReference type="PANTHER" id="PTHR46566:SF2">
    <property type="entry name" value="ATP-DEPENDENT 6-PHOSPHOFRUCTOKINASE ISOZYME 2"/>
    <property type="match status" value="1"/>
</dbReference>
<sequence length="316" mass="31528">MTTTPAPRRVVVVTPNPAVDITYTVAEQQLGVTQRVQSVVRRAGGKGVNVARVLESLRVPTLQVLPLGGASGTWLADALAADDLPTRVVELRAETRSTVAVVDGVQHPTLFAEAGPVVTPEEWTTLTTELRRALHDASALVISGSLPPATPDAVVEALVRTGHDAGVPVIVDVSGTALLAAARAGATILKPNLDEALEATGAADLATARAALLALGARAVVISRGADGLTAGDADGAHEVPAVPGVSGNPTGAGDAATAGLVAALRAGATLPEALRTAAVAGAAAVLEPIAGAIDLAAFHRFLDAPAAPDPIGATE</sequence>